<dbReference type="EMBL" id="CP158490">
    <property type="protein sequence ID" value="XBY23736.1"/>
    <property type="molecule type" value="Genomic_DNA"/>
</dbReference>
<dbReference type="GeneID" id="57478673"/>
<dbReference type="InterPro" id="IPR007712">
    <property type="entry name" value="RelE/ParE_toxin"/>
</dbReference>
<dbReference type="GO" id="GO:0006415">
    <property type="term" value="P:translational termination"/>
    <property type="evidence" value="ECO:0007669"/>
    <property type="project" value="TreeGrafter"/>
</dbReference>
<accession>A0AAU7WW65</accession>
<dbReference type="Pfam" id="PF15738">
    <property type="entry name" value="YafQ_toxin"/>
    <property type="match status" value="1"/>
</dbReference>
<protein>
    <submittedName>
        <fullName evidence="3">Type II toxin-antitoxin system YafQ family toxin</fullName>
    </submittedName>
</protein>
<organism evidence="3">
    <name type="scientific">Pseudomonas sp. W17</name>
    <dbReference type="NCBI Taxonomy" id="3144407"/>
    <lineage>
        <taxon>Bacteria</taxon>
        <taxon>Pseudomonadati</taxon>
        <taxon>Pseudomonadota</taxon>
        <taxon>Gammaproteobacteria</taxon>
        <taxon>Pseudomonadales</taxon>
        <taxon>Pseudomonadaceae</taxon>
        <taxon>Pseudomonas</taxon>
    </lineage>
</organism>
<dbReference type="PANTHER" id="PTHR40588">
    <property type="entry name" value="MRNA INTERFERASE TOXIN YAFQ"/>
    <property type="match status" value="1"/>
</dbReference>
<dbReference type="AlphaFoldDB" id="A0AAU7WW65"/>
<reference evidence="3" key="1">
    <citation type="submission" date="2024-06" db="EMBL/GenBank/DDBJ databases">
        <authorList>
            <person name="Wu L."/>
        </authorList>
    </citation>
    <scope>NUCLEOTIDE SEQUENCE</scope>
    <source>
        <strain evidence="3">W17</strain>
    </source>
</reference>
<dbReference type="RefSeq" id="WP_306766516.1">
    <property type="nucleotide sequence ID" value="NZ_CP158490.1"/>
</dbReference>
<evidence type="ECO:0000256" key="1">
    <source>
        <dbReference type="ARBA" id="ARBA00022649"/>
    </source>
</evidence>
<evidence type="ECO:0000313" key="3">
    <source>
        <dbReference type="EMBL" id="XBY23736.1"/>
    </source>
</evidence>
<keyword evidence="1" id="KW-1277">Toxin-antitoxin system</keyword>
<sequence length="106" mass="12370">MLMAKPERNPKRADLPRQCAQTPEFKKSWERYRRAGRRDMHEVRKVMVLLFLGEPLPAQYLDHALKGEWDGFRECHIGGDFLLIYDVARAGLVTFVDLGSHAELFR</sequence>
<gene>
    <name evidence="3" type="ORF">ABCR88_30305</name>
</gene>
<dbReference type="InterPro" id="IPR004386">
    <property type="entry name" value="Toxin_YafQ-like"/>
</dbReference>
<dbReference type="PIRSF" id="PIRSF006156">
    <property type="entry name" value="YafQ"/>
    <property type="match status" value="1"/>
</dbReference>
<dbReference type="SUPFAM" id="SSF143011">
    <property type="entry name" value="RelE-like"/>
    <property type="match status" value="1"/>
</dbReference>
<dbReference type="GO" id="GO:0006402">
    <property type="term" value="P:mRNA catabolic process"/>
    <property type="evidence" value="ECO:0007669"/>
    <property type="project" value="TreeGrafter"/>
</dbReference>
<feature type="active site" description="Proton donor" evidence="2">
    <location>
        <position position="101"/>
    </location>
</feature>
<dbReference type="Gene3D" id="3.30.2310.20">
    <property type="entry name" value="RelE-like"/>
    <property type="match status" value="1"/>
</dbReference>
<dbReference type="NCBIfam" id="TIGR02385">
    <property type="entry name" value="RelE_StbE"/>
    <property type="match status" value="1"/>
</dbReference>
<name>A0AAU7WW65_9PSED</name>
<dbReference type="InterPro" id="IPR035093">
    <property type="entry name" value="RelE/ParE_toxin_dom_sf"/>
</dbReference>
<dbReference type="GO" id="GO:0004521">
    <property type="term" value="F:RNA endonuclease activity"/>
    <property type="evidence" value="ECO:0007669"/>
    <property type="project" value="TreeGrafter"/>
</dbReference>
<proteinExistence type="predicted"/>
<dbReference type="PANTHER" id="PTHR40588:SF1">
    <property type="entry name" value="MRNA INTERFERASE TOXIN YAFQ"/>
    <property type="match status" value="1"/>
</dbReference>
<evidence type="ECO:0000256" key="2">
    <source>
        <dbReference type="PIRSR" id="PIRSR006156-1"/>
    </source>
</evidence>